<proteinExistence type="predicted"/>
<comment type="caution">
    <text evidence="1">The sequence shown here is derived from an EMBL/GenBank/DDBJ whole genome shotgun (WGS) entry which is preliminary data.</text>
</comment>
<gene>
    <name evidence="1" type="ORF">FHP89_01930</name>
</gene>
<organism evidence="1 2">
    <name type="scientific">Denitromonas halophila</name>
    <dbReference type="NCBI Taxonomy" id="1629404"/>
    <lineage>
        <taxon>Bacteria</taxon>
        <taxon>Pseudomonadati</taxon>
        <taxon>Pseudomonadota</taxon>
        <taxon>Betaproteobacteria</taxon>
        <taxon>Rhodocyclales</taxon>
        <taxon>Zoogloeaceae</taxon>
        <taxon>Denitromonas</taxon>
    </lineage>
</organism>
<dbReference type="Proteomes" id="UP000318349">
    <property type="component" value="Unassembled WGS sequence"/>
</dbReference>
<protein>
    <submittedName>
        <fullName evidence="1">Uncharacterized protein</fullName>
    </submittedName>
</protein>
<reference evidence="1 2" key="1">
    <citation type="submission" date="2019-07" db="EMBL/GenBank/DDBJ databases">
        <title>The pathways for chlorine oxyanion respiration interact through the shared metabolite chlorate.</title>
        <authorList>
            <person name="Barnum T.P."/>
            <person name="Cheng Y."/>
            <person name="Hill K.A."/>
            <person name="Lucas L.N."/>
            <person name="Carlson H.K."/>
            <person name="Coates J.D."/>
        </authorList>
    </citation>
    <scope>NUCLEOTIDE SEQUENCE [LARGE SCALE GENOMIC DNA]</scope>
    <source>
        <strain evidence="1 2">SFB-1</strain>
    </source>
</reference>
<dbReference type="EMBL" id="VMNI01000002">
    <property type="protein sequence ID" value="TVO79534.1"/>
    <property type="molecule type" value="Genomic_DNA"/>
</dbReference>
<evidence type="ECO:0000313" key="1">
    <source>
        <dbReference type="EMBL" id="TVO79534.1"/>
    </source>
</evidence>
<evidence type="ECO:0000313" key="2">
    <source>
        <dbReference type="Proteomes" id="UP000318349"/>
    </source>
</evidence>
<name>A0A557SQ40_9RHOO</name>
<sequence length="248" mass="27665">MSKDIARRVASLEATYGTPLPTCSPAIAAALNATIKRLAEHPEQPVTEADARLLLEKNGDRWIDQVEDEFWIEGRVTAFIALCEFAAILETFGTLAPAADVVETWAQRFRDKRKLSPYLPPTRYAEHAGKPDGVGPWPVLQAIQHIADLEIPGRRDDCEYSYRLTEADRIAARHRSAGYRLKDESERDAWRAEGEVLSVKAAIAQVVELGKDTDWLERYARTQPESEATGLARAFVSTKTKIPPHETG</sequence>
<accession>A0A557SQ40</accession>
<dbReference type="AlphaFoldDB" id="A0A557SQ40"/>